<evidence type="ECO:0008006" key="4">
    <source>
        <dbReference type="Google" id="ProtNLM"/>
    </source>
</evidence>
<evidence type="ECO:0000313" key="3">
    <source>
        <dbReference type="Proteomes" id="UP001218231"/>
    </source>
</evidence>
<reference evidence="2 3" key="1">
    <citation type="submission" date="2023-02" db="EMBL/GenBank/DDBJ databases">
        <title>Genome sequence of Novosphingobium humi KACC 19094.</title>
        <authorList>
            <person name="Kim S."/>
            <person name="Heo J."/>
            <person name="Kwon S.-W."/>
        </authorList>
    </citation>
    <scope>NUCLEOTIDE SEQUENCE [LARGE SCALE GENOMIC DNA]</scope>
    <source>
        <strain evidence="2 3">KACC 19094</strain>
    </source>
</reference>
<sequence length="74" mass="7826">MSDGFQLVRYAMRMTSEAGRGPSQVEIDGFAEIALGAAVVIGAAGLAYFLSQSYVKAEKFPDLNFKGFSLGSKG</sequence>
<accession>A0ABY7TZC8</accession>
<keyword evidence="1" id="KW-0812">Transmembrane</keyword>
<feature type="transmembrane region" description="Helical" evidence="1">
    <location>
        <begin position="30"/>
        <end position="50"/>
    </location>
</feature>
<keyword evidence="1" id="KW-1133">Transmembrane helix</keyword>
<dbReference type="EMBL" id="CP117417">
    <property type="protein sequence ID" value="WCT77891.1"/>
    <property type="molecule type" value="Genomic_DNA"/>
</dbReference>
<proteinExistence type="predicted"/>
<keyword evidence="3" id="KW-1185">Reference proteome</keyword>
<keyword evidence="1" id="KW-0472">Membrane</keyword>
<protein>
    <recommendedName>
        <fullName evidence="4">Flp pilus assembly protein, pilin Flp</fullName>
    </recommendedName>
</protein>
<evidence type="ECO:0000256" key="1">
    <source>
        <dbReference type="SAM" id="Phobius"/>
    </source>
</evidence>
<name>A0ABY7TZC8_9SPHN</name>
<dbReference type="Proteomes" id="UP001218231">
    <property type="component" value="Chromosome"/>
</dbReference>
<dbReference type="RefSeq" id="WP_273618243.1">
    <property type="nucleotide sequence ID" value="NZ_CP117417.1"/>
</dbReference>
<gene>
    <name evidence="2" type="ORF">PQ457_02645</name>
</gene>
<evidence type="ECO:0000313" key="2">
    <source>
        <dbReference type="EMBL" id="WCT77891.1"/>
    </source>
</evidence>
<organism evidence="2 3">
    <name type="scientific">Novosphingobium humi</name>
    <dbReference type="NCBI Taxonomy" id="2282397"/>
    <lineage>
        <taxon>Bacteria</taxon>
        <taxon>Pseudomonadati</taxon>
        <taxon>Pseudomonadota</taxon>
        <taxon>Alphaproteobacteria</taxon>
        <taxon>Sphingomonadales</taxon>
        <taxon>Sphingomonadaceae</taxon>
        <taxon>Novosphingobium</taxon>
    </lineage>
</organism>